<sequence length="164" mass="17608">MSPGPSPGQPQFGSRPGQAHIEQALLLSDRCGGIGQDERQQPVRQSDHRDRLPLQTLGRMNRRQRHGIVGRVLMLGIAQHEGHLGRSQFAGKDLGLGVDPVQHRKLSPCQPTVMLGDQPGDGVGGFGLLVGGRDDLDRGTPIAGGPKPGAGTDQRIRHRQHLRG</sequence>
<name>A0A645DLQ7_9ZZZZ</name>
<protein>
    <submittedName>
        <fullName evidence="2">Uncharacterized protein</fullName>
    </submittedName>
</protein>
<feature type="region of interest" description="Disordered" evidence="1">
    <location>
        <begin position="134"/>
        <end position="164"/>
    </location>
</feature>
<reference evidence="2" key="1">
    <citation type="submission" date="2019-08" db="EMBL/GenBank/DDBJ databases">
        <authorList>
            <person name="Kucharzyk K."/>
            <person name="Murdoch R.W."/>
            <person name="Higgins S."/>
            <person name="Loffler F."/>
        </authorList>
    </citation>
    <scope>NUCLEOTIDE SEQUENCE</scope>
</reference>
<proteinExistence type="predicted"/>
<feature type="compositionally biased region" description="Basic and acidic residues" evidence="1">
    <location>
        <begin position="36"/>
        <end position="52"/>
    </location>
</feature>
<gene>
    <name evidence="2" type="ORF">SDC9_137501</name>
</gene>
<dbReference type="AlphaFoldDB" id="A0A645DLQ7"/>
<evidence type="ECO:0000313" key="2">
    <source>
        <dbReference type="EMBL" id="MPM90380.1"/>
    </source>
</evidence>
<accession>A0A645DLQ7</accession>
<dbReference type="EMBL" id="VSSQ01037640">
    <property type="protein sequence ID" value="MPM90380.1"/>
    <property type="molecule type" value="Genomic_DNA"/>
</dbReference>
<evidence type="ECO:0000256" key="1">
    <source>
        <dbReference type="SAM" id="MobiDB-lite"/>
    </source>
</evidence>
<comment type="caution">
    <text evidence="2">The sequence shown here is derived from an EMBL/GenBank/DDBJ whole genome shotgun (WGS) entry which is preliminary data.</text>
</comment>
<feature type="region of interest" description="Disordered" evidence="1">
    <location>
        <begin position="33"/>
        <end position="63"/>
    </location>
</feature>
<organism evidence="2">
    <name type="scientific">bioreactor metagenome</name>
    <dbReference type="NCBI Taxonomy" id="1076179"/>
    <lineage>
        <taxon>unclassified sequences</taxon>
        <taxon>metagenomes</taxon>
        <taxon>ecological metagenomes</taxon>
    </lineage>
</organism>